<dbReference type="InterPro" id="IPR050259">
    <property type="entry name" value="SDR"/>
</dbReference>
<dbReference type="GO" id="GO:0032787">
    <property type="term" value="P:monocarboxylic acid metabolic process"/>
    <property type="evidence" value="ECO:0007669"/>
    <property type="project" value="UniProtKB-ARBA"/>
</dbReference>
<evidence type="ECO:0000313" key="4">
    <source>
        <dbReference type="Proteomes" id="UP000319771"/>
    </source>
</evidence>
<organism evidence="3 4">
    <name type="scientific">Eiseniibacteriota bacterium</name>
    <dbReference type="NCBI Taxonomy" id="2212470"/>
    <lineage>
        <taxon>Bacteria</taxon>
        <taxon>Candidatus Eiseniibacteriota</taxon>
    </lineage>
</organism>
<dbReference type="SMART" id="SM00822">
    <property type="entry name" value="PKS_KR"/>
    <property type="match status" value="1"/>
</dbReference>
<dbReference type="Proteomes" id="UP000319771">
    <property type="component" value="Unassembled WGS sequence"/>
</dbReference>
<dbReference type="PRINTS" id="PR00080">
    <property type="entry name" value="SDRFAMILY"/>
</dbReference>
<dbReference type="PANTHER" id="PTHR42879">
    <property type="entry name" value="3-OXOACYL-(ACYL-CARRIER-PROTEIN) REDUCTASE"/>
    <property type="match status" value="1"/>
</dbReference>
<dbReference type="PRINTS" id="PR00081">
    <property type="entry name" value="GDHRDH"/>
</dbReference>
<gene>
    <name evidence="3" type="ORF">E6K81_09265</name>
</gene>
<comment type="similarity">
    <text evidence="1">Belongs to the short-chain dehydrogenases/reductases (SDR) family.</text>
</comment>
<dbReference type="Pfam" id="PF13561">
    <property type="entry name" value="adh_short_C2"/>
    <property type="match status" value="1"/>
</dbReference>
<reference evidence="3 4" key="1">
    <citation type="journal article" date="2019" name="Nat. Microbiol.">
        <title>Mediterranean grassland soil C-N compound turnover is dependent on rainfall and depth, and is mediated by genomically divergent microorganisms.</title>
        <authorList>
            <person name="Diamond S."/>
            <person name="Andeer P.F."/>
            <person name="Li Z."/>
            <person name="Crits-Christoph A."/>
            <person name="Burstein D."/>
            <person name="Anantharaman K."/>
            <person name="Lane K.R."/>
            <person name="Thomas B.C."/>
            <person name="Pan C."/>
            <person name="Northen T.R."/>
            <person name="Banfield J.F."/>
        </authorList>
    </citation>
    <scope>NUCLEOTIDE SEQUENCE [LARGE SCALE GENOMIC DNA]</scope>
    <source>
        <strain evidence="3">WS_11</strain>
    </source>
</reference>
<dbReference type="NCBIfam" id="NF005559">
    <property type="entry name" value="PRK07231.1"/>
    <property type="match status" value="1"/>
</dbReference>
<dbReference type="InterPro" id="IPR020904">
    <property type="entry name" value="Sc_DH/Rdtase_CS"/>
</dbReference>
<protein>
    <submittedName>
        <fullName evidence="3">SDR family oxidoreductase</fullName>
    </submittedName>
</protein>
<comment type="caution">
    <text evidence="3">The sequence shown here is derived from an EMBL/GenBank/DDBJ whole genome shotgun (WGS) entry which is preliminary data.</text>
</comment>
<dbReference type="InterPro" id="IPR057326">
    <property type="entry name" value="KR_dom"/>
</dbReference>
<evidence type="ECO:0000256" key="1">
    <source>
        <dbReference type="ARBA" id="ARBA00006484"/>
    </source>
</evidence>
<dbReference type="EMBL" id="VBPB01000146">
    <property type="protein sequence ID" value="TMQ71764.1"/>
    <property type="molecule type" value="Genomic_DNA"/>
</dbReference>
<accession>A0A538U779</accession>
<evidence type="ECO:0000313" key="3">
    <source>
        <dbReference type="EMBL" id="TMQ71764.1"/>
    </source>
</evidence>
<dbReference type="PANTHER" id="PTHR42879:SF2">
    <property type="entry name" value="3-OXOACYL-[ACYL-CARRIER-PROTEIN] REDUCTASE FABG"/>
    <property type="match status" value="1"/>
</dbReference>
<feature type="domain" description="Ketoreductase" evidence="2">
    <location>
        <begin position="6"/>
        <end position="184"/>
    </location>
</feature>
<name>A0A538U779_UNCEI</name>
<sequence length="245" mass="25773">MLLEGRSALVTGASRGIGAGIARALAARGARVVLSGRDPSTDALAEEIRREGGSAIALRGDLRDDAYAKQLVQTCRRECQALDVLVNNAGVMRQAVVGMTTREQIQELFDVNVVALIGLTQYALRIMDSARQPSIVNLASIAGTQGMEGVAAYSASKGAVVAFTLAAAKELAPRGIRVNAIAPGFIDTDMIRGLTPEWFERRVQSIRMGRVGTPDDVAGAAVFFASDLSRYVTGQVLGVDGGMHG</sequence>
<dbReference type="SUPFAM" id="SSF51735">
    <property type="entry name" value="NAD(P)-binding Rossmann-fold domains"/>
    <property type="match status" value="1"/>
</dbReference>
<dbReference type="PROSITE" id="PS00061">
    <property type="entry name" value="ADH_SHORT"/>
    <property type="match status" value="1"/>
</dbReference>
<dbReference type="InterPro" id="IPR002347">
    <property type="entry name" value="SDR_fam"/>
</dbReference>
<dbReference type="CDD" id="cd05233">
    <property type="entry name" value="SDR_c"/>
    <property type="match status" value="1"/>
</dbReference>
<dbReference type="AlphaFoldDB" id="A0A538U779"/>
<dbReference type="FunFam" id="3.40.50.720:FF:000084">
    <property type="entry name" value="Short-chain dehydrogenase reductase"/>
    <property type="match status" value="1"/>
</dbReference>
<proteinExistence type="inferred from homology"/>
<evidence type="ECO:0000259" key="2">
    <source>
        <dbReference type="SMART" id="SM00822"/>
    </source>
</evidence>
<dbReference type="Gene3D" id="3.40.50.720">
    <property type="entry name" value="NAD(P)-binding Rossmann-like Domain"/>
    <property type="match status" value="1"/>
</dbReference>
<dbReference type="InterPro" id="IPR036291">
    <property type="entry name" value="NAD(P)-bd_dom_sf"/>
</dbReference>